<comment type="caution">
    <text evidence="2">The sequence shown here is derived from an EMBL/GenBank/DDBJ whole genome shotgun (WGS) entry which is preliminary data.</text>
</comment>
<feature type="non-terminal residue" evidence="2">
    <location>
        <position position="1"/>
    </location>
</feature>
<protein>
    <submittedName>
        <fullName evidence="2">Uncharacterized protein</fullName>
    </submittedName>
</protein>
<dbReference type="EMBL" id="JASSZA010000007">
    <property type="protein sequence ID" value="KAK2105853.1"/>
    <property type="molecule type" value="Genomic_DNA"/>
</dbReference>
<accession>A0ABQ9V929</accession>
<sequence>KAVVCALSLGRDGFGVSSADSRRGPGVLRPLLERLGVGRELFVSDLPDVKVPLPLIPRMEQETGTPQGPHRPKVLTPT</sequence>
<name>A0ABQ9V929_SAGOE</name>
<evidence type="ECO:0000256" key="1">
    <source>
        <dbReference type="SAM" id="MobiDB-lite"/>
    </source>
</evidence>
<organism evidence="2 3">
    <name type="scientific">Saguinus oedipus</name>
    <name type="common">Cotton-top tamarin</name>
    <name type="synonym">Oedipomidas oedipus</name>
    <dbReference type="NCBI Taxonomy" id="9490"/>
    <lineage>
        <taxon>Eukaryota</taxon>
        <taxon>Metazoa</taxon>
        <taxon>Chordata</taxon>
        <taxon>Craniata</taxon>
        <taxon>Vertebrata</taxon>
        <taxon>Euteleostomi</taxon>
        <taxon>Mammalia</taxon>
        <taxon>Eutheria</taxon>
        <taxon>Euarchontoglires</taxon>
        <taxon>Primates</taxon>
        <taxon>Haplorrhini</taxon>
        <taxon>Platyrrhini</taxon>
        <taxon>Cebidae</taxon>
        <taxon>Callitrichinae</taxon>
        <taxon>Saguinus</taxon>
    </lineage>
</organism>
<keyword evidence="3" id="KW-1185">Reference proteome</keyword>
<feature type="region of interest" description="Disordered" evidence="1">
    <location>
        <begin position="58"/>
        <end position="78"/>
    </location>
</feature>
<dbReference type="Proteomes" id="UP001266305">
    <property type="component" value="Unassembled WGS sequence"/>
</dbReference>
<evidence type="ECO:0000313" key="3">
    <source>
        <dbReference type="Proteomes" id="UP001266305"/>
    </source>
</evidence>
<reference evidence="2 3" key="1">
    <citation type="submission" date="2023-05" db="EMBL/GenBank/DDBJ databases">
        <title>B98-5 Cell Line De Novo Hybrid Assembly: An Optical Mapping Approach.</title>
        <authorList>
            <person name="Kananen K."/>
            <person name="Auerbach J.A."/>
            <person name="Kautto E."/>
            <person name="Blachly J.S."/>
        </authorList>
    </citation>
    <scope>NUCLEOTIDE SEQUENCE [LARGE SCALE GENOMIC DNA]</scope>
    <source>
        <strain evidence="2">B95-8</strain>
        <tissue evidence="2">Cell line</tissue>
    </source>
</reference>
<proteinExistence type="predicted"/>
<gene>
    <name evidence="2" type="ORF">P7K49_015367</name>
</gene>
<evidence type="ECO:0000313" key="2">
    <source>
        <dbReference type="EMBL" id="KAK2105853.1"/>
    </source>
</evidence>